<dbReference type="GO" id="GO:0016810">
    <property type="term" value="F:hydrolase activity, acting on carbon-nitrogen (but not peptide) bonds"/>
    <property type="evidence" value="ECO:0007669"/>
    <property type="project" value="InterPro"/>
</dbReference>
<dbReference type="Pfam" id="PF01522">
    <property type="entry name" value="Polysacc_deac_1"/>
    <property type="match status" value="1"/>
</dbReference>
<dbReference type="InterPro" id="IPR002509">
    <property type="entry name" value="NODB_dom"/>
</dbReference>
<dbReference type="InterPro" id="IPR050248">
    <property type="entry name" value="Polysacc_deacetylase_ArnD"/>
</dbReference>
<feature type="domain" description="NodB homology" evidence="1">
    <location>
        <begin position="9"/>
        <end position="187"/>
    </location>
</feature>
<accession>A0A226C2I1</accession>
<dbReference type="CDD" id="cd10917">
    <property type="entry name" value="CE4_NodB_like_6s_7s"/>
    <property type="match status" value="1"/>
</dbReference>
<dbReference type="InterPro" id="IPR011330">
    <property type="entry name" value="Glyco_hydro/deAcase_b/a-brl"/>
</dbReference>
<dbReference type="GO" id="GO:0005975">
    <property type="term" value="P:carbohydrate metabolic process"/>
    <property type="evidence" value="ECO:0007669"/>
    <property type="project" value="InterPro"/>
</dbReference>
<dbReference type="AlphaFoldDB" id="A0A226C2I1"/>
<evidence type="ECO:0000259" key="1">
    <source>
        <dbReference type="PROSITE" id="PS51677"/>
    </source>
</evidence>
<evidence type="ECO:0000313" key="2">
    <source>
        <dbReference type="EMBL" id="OWZ84824.1"/>
    </source>
</evidence>
<dbReference type="PROSITE" id="PS51677">
    <property type="entry name" value="NODB"/>
    <property type="match status" value="1"/>
</dbReference>
<reference evidence="2 3" key="1">
    <citation type="submission" date="2017-06" db="EMBL/GenBank/DDBJ databases">
        <title>Draft Genome Sequence of Natranaerobius trueperi halophilic, alkalithermophilic bacteria from soda lakes.</title>
        <authorList>
            <person name="Zhao B."/>
        </authorList>
    </citation>
    <scope>NUCLEOTIDE SEQUENCE [LARGE SCALE GENOMIC DNA]</scope>
    <source>
        <strain evidence="2 3">DSM 18760</strain>
    </source>
</reference>
<proteinExistence type="predicted"/>
<gene>
    <name evidence="2" type="ORF">CDO51_01960</name>
</gene>
<sequence length="211" mass="24619">MYSVDTEEKKISISFDAAWGAERTPDILDILDKYDIKTTFFVTGFWLENYPDVAEEISERGHEVENHSLTHPHMTNLDEQQIREEVERVHHQLYDITGEEPILFRPPFGDYDDLLVETLEDMDYYPIQWSIDSLDWQAPDANYIESIVLDEVEPGEIVLFHNNGTYTPEAVDNILKELIKEQGYEVVPISELIYKDNYYVEPTNGLQVPEN</sequence>
<dbReference type="PANTHER" id="PTHR10587">
    <property type="entry name" value="GLYCOSYL TRANSFERASE-RELATED"/>
    <property type="match status" value="1"/>
</dbReference>
<dbReference type="Proteomes" id="UP000214588">
    <property type="component" value="Unassembled WGS sequence"/>
</dbReference>
<keyword evidence="3" id="KW-1185">Reference proteome</keyword>
<dbReference type="EMBL" id="NIQC01000002">
    <property type="protein sequence ID" value="OWZ84824.1"/>
    <property type="molecule type" value="Genomic_DNA"/>
</dbReference>
<dbReference type="SUPFAM" id="SSF88713">
    <property type="entry name" value="Glycoside hydrolase/deacetylase"/>
    <property type="match status" value="1"/>
</dbReference>
<dbReference type="GO" id="GO:0016020">
    <property type="term" value="C:membrane"/>
    <property type="evidence" value="ECO:0007669"/>
    <property type="project" value="TreeGrafter"/>
</dbReference>
<dbReference type="PANTHER" id="PTHR10587:SF128">
    <property type="entry name" value="POLYSACCHARIDE DEACETYLASE PDAB-RELATED"/>
    <property type="match status" value="1"/>
</dbReference>
<dbReference type="OrthoDB" id="9806342at2"/>
<comment type="caution">
    <text evidence="2">The sequence shown here is derived from an EMBL/GenBank/DDBJ whole genome shotgun (WGS) entry which is preliminary data.</text>
</comment>
<name>A0A226C2I1_9FIRM</name>
<organism evidence="2 3">
    <name type="scientific">Natranaerobius trueperi</name>
    <dbReference type="NCBI Taxonomy" id="759412"/>
    <lineage>
        <taxon>Bacteria</taxon>
        <taxon>Bacillati</taxon>
        <taxon>Bacillota</taxon>
        <taxon>Clostridia</taxon>
        <taxon>Natranaerobiales</taxon>
        <taxon>Natranaerobiaceae</taxon>
        <taxon>Natranaerobius</taxon>
    </lineage>
</organism>
<evidence type="ECO:0000313" key="3">
    <source>
        <dbReference type="Proteomes" id="UP000214588"/>
    </source>
</evidence>
<protein>
    <submittedName>
        <fullName evidence="2">Polysaccharide deacetylase</fullName>
    </submittedName>
</protein>
<dbReference type="Gene3D" id="3.20.20.370">
    <property type="entry name" value="Glycoside hydrolase/deacetylase"/>
    <property type="match status" value="1"/>
</dbReference>